<sequence length="442" mass="43938">MAKEKLGTGEILSAFFDDGVYTPLLASGTVEVAHGCAGGQPVYAVCQNGGALTVKDVEKQIKALEMACLTGNPVVTFYDAAGAKLDEGLDVLTAASRLNAAIAKVSGVVPQVAVVVGVCGATAALAAASADVCIMAEGAELFFTAPFTSAAHGDKLPGAGSAEFAAKAGVAALTAKTAAEAAALAARVVTLLPGNNLAGPSVFEFEAPAATPDFAKYDAEKAVAALVDADSAIELFSAFGKNVYTALATVNGNAVGVVATKPEGLCRVCVDKAARLVRLCDAFSIPVVTVVNSEGFVPSASEDEAGGIRAAARLAGTYADATTAKVTLLAGKAVGPVYTALASADLRLAVTGCTVSALDPMAAARVLYKDELEASDNLAAATAAKAAQYAASECSAQAAVAAGAADLAVDAAGARAALVSALDILASKRAQRLPKKHGNMAL</sequence>
<dbReference type="Proteomes" id="UP000824193">
    <property type="component" value="Unassembled WGS sequence"/>
</dbReference>
<comment type="caution">
    <text evidence="2">The sequence shown here is derived from an EMBL/GenBank/DDBJ whole genome shotgun (WGS) entry which is preliminary data.</text>
</comment>
<reference evidence="2" key="1">
    <citation type="journal article" date="2021" name="PeerJ">
        <title>Extensive microbial diversity within the chicken gut microbiome revealed by metagenomics and culture.</title>
        <authorList>
            <person name="Gilroy R."/>
            <person name="Ravi A."/>
            <person name="Getino M."/>
            <person name="Pursley I."/>
            <person name="Horton D.L."/>
            <person name="Alikhan N.F."/>
            <person name="Baker D."/>
            <person name="Gharbi K."/>
            <person name="Hall N."/>
            <person name="Watson M."/>
            <person name="Adriaenssens E.M."/>
            <person name="Foster-Nyarko E."/>
            <person name="Jarju S."/>
            <person name="Secka A."/>
            <person name="Antonio M."/>
            <person name="Oren A."/>
            <person name="Chaudhuri R.R."/>
            <person name="La Ragione R."/>
            <person name="Hildebrand F."/>
            <person name="Pallen M.J."/>
        </authorList>
    </citation>
    <scope>NUCLEOTIDE SEQUENCE</scope>
    <source>
        <strain evidence="2">2239</strain>
    </source>
</reference>
<dbReference type="PANTHER" id="PTHR43842:SF2">
    <property type="entry name" value="PROPIONYL-COA CARBOXYLASE BETA CHAIN, MITOCHONDRIAL"/>
    <property type="match status" value="1"/>
</dbReference>
<protein>
    <submittedName>
        <fullName evidence="2">Propionyl-CoA carboxylase</fullName>
    </submittedName>
</protein>
<dbReference type="InterPro" id="IPR051047">
    <property type="entry name" value="AccD/PCCB"/>
</dbReference>
<reference evidence="2" key="2">
    <citation type="submission" date="2021-04" db="EMBL/GenBank/DDBJ databases">
        <authorList>
            <person name="Gilroy R."/>
        </authorList>
    </citation>
    <scope>NUCLEOTIDE SEQUENCE</scope>
    <source>
        <strain evidence="2">2239</strain>
    </source>
</reference>
<dbReference type="Gene3D" id="3.90.226.10">
    <property type="entry name" value="2-enoyl-CoA Hydratase, Chain A, domain 1"/>
    <property type="match status" value="2"/>
</dbReference>
<dbReference type="InterPro" id="IPR029045">
    <property type="entry name" value="ClpP/crotonase-like_dom_sf"/>
</dbReference>
<dbReference type="Pfam" id="PF01039">
    <property type="entry name" value="Carboxyl_trans"/>
    <property type="match status" value="1"/>
</dbReference>
<dbReference type="SUPFAM" id="SSF52096">
    <property type="entry name" value="ClpP/crotonase"/>
    <property type="match status" value="2"/>
</dbReference>
<proteinExistence type="predicted"/>
<evidence type="ECO:0000259" key="1">
    <source>
        <dbReference type="PROSITE" id="PS50989"/>
    </source>
</evidence>
<evidence type="ECO:0000313" key="3">
    <source>
        <dbReference type="Proteomes" id="UP000824193"/>
    </source>
</evidence>
<organism evidence="2 3">
    <name type="scientific">Candidatus Allofournierella pullicola</name>
    <dbReference type="NCBI Taxonomy" id="2838596"/>
    <lineage>
        <taxon>Bacteria</taxon>
        <taxon>Bacillati</taxon>
        <taxon>Bacillota</taxon>
        <taxon>Clostridia</taxon>
        <taxon>Eubacteriales</taxon>
        <taxon>Oscillospiraceae</taxon>
        <taxon>Allofournierella</taxon>
    </lineage>
</organism>
<dbReference type="GO" id="GO:0009317">
    <property type="term" value="C:acetyl-CoA carboxylase complex"/>
    <property type="evidence" value="ECO:0007669"/>
    <property type="project" value="TreeGrafter"/>
</dbReference>
<dbReference type="InterPro" id="IPR034733">
    <property type="entry name" value="AcCoA_carboxyl_beta"/>
</dbReference>
<name>A0A9D2AEW8_9FIRM</name>
<dbReference type="PROSITE" id="PS50989">
    <property type="entry name" value="COA_CT_CTER"/>
    <property type="match status" value="1"/>
</dbReference>
<accession>A0A9D2AEW8</accession>
<dbReference type="EMBL" id="DXFW01000033">
    <property type="protein sequence ID" value="HIX06312.1"/>
    <property type="molecule type" value="Genomic_DNA"/>
</dbReference>
<feature type="domain" description="CoA carboxyltransferase C-terminal" evidence="1">
    <location>
        <begin position="204"/>
        <end position="435"/>
    </location>
</feature>
<dbReference type="PANTHER" id="PTHR43842">
    <property type="entry name" value="PROPIONYL-COA CARBOXYLASE BETA CHAIN"/>
    <property type="match status" value="1"/>
</dbReference>
<dbReference type="GO" id="GO:0004658">
    <property type="term" value="F:propionyl-CoA carboxylase activity"/>
    <property type="evidence" value="ECO:0007669"/>
    <property type="project" value="TreeGrafter"/>
</dbReference>
<dbReference type="AlphaFoldDB" id="A0A9D2AEW8"/>
<gene>
    <name evidence="2" type="ORF">H9865_09520</name>
</gene>
<dbReference type="InterPro" id="IPR011763">
    <property type="entry name" value="COA_CT_C"/>
</dbReference>
<evidence type="ECO:0000313" key="2">
    <source>
        <dbReference type="EMBL" id="HIX06312.1"/>
    </source>
</evidence>